<keyword evidence="4 7" id="KW-1133">Transmembrane helix</keyword>
<dbReference type="AlphaFoldDB" id="Q54W03"/>
<evidence type="ECO:0000256" key="1">
    <source>
        <dbReference type="ARBA" id="ARBA00004141"/>
    </source>
</evidence>
<evidence type="ECO:0000256" key="2">
    <source>
        <dbReference type="ARBA" id="ARBA00022448"/>
    </source>
</evidence>
<feature type="domain" description="Cationic amino acid transporter C-terminal" evidence="8">
    <location>
        <begin position="542"/>
        <end position="592"/>
    </location>
</feature>
<comment type="subcellular location">
    <subcellularLocation>
        <location evidence="1">Membrane</location>
        <topology evidence="1">Multi-pass membrane protein</topology>
    </subcellularLocation>
</comment>
<feature type="transmembrane region" description="Helical" evidence="7">
    <location>
        <begin position="412"/>
        <end position="431"/>
    </location>
</feature>
<dbReference type="PANTHER" id="PTHR43243:SF4">
    <property type="entry name" value="CATIONIC AMINO ACID TRANSPORTER 4"/>
    <property type="match status" value="1"/>
</dbReference>
<dbReference type="KEGG" id="ddi:DDB_G0279983"/>
<dbReference type="SMR" id="Q54W03"/>
<feature type="compositionally biased region" description="Low complexity" evidence="6">
    <location>
        <begin position="747"/>
        <end position="756"/>
    </location>
</feature>
<evidence type="ECO:0000256" key="3">
    <source>
        <dbReference type="ARBA" id="ARBA00022692"/>
    </source>
</evidence>
<feature type="transmembrane region" description="Helical" evidence="7">
    <location>
        <begin position="478"/>
        <end position="501"/>
    </location>
</feature>
<feature type="transmembrane region" description="Helical" evidence="7">
    <location>
        <begin position="92"/>
        <end position="114"/>
    </location>
</feature>
<dbReference type="PhylomeDB" id="Q54W03"/>
<dbReference type="Pfam" id="PF13906">
    <property type="entry name" value="AA_permease_C"/>
    <property type="match status" value="1"/>
</dbReference>
<gene>
    <name evidence="9" type="primary">ctrB</name>
    <name evidence="9" type="ORF">DDB_G0279983</name>
</gene>
<dbReference type="dictyBase" id="DDB_G0279983">
    <property type="gene designation" value="ctrB"/>
</dbReference>
<feature type="transmembrane region" description="Helical" evidence="7">
    <location>
        <begin position="507"/>
        <end position="527"/>
    </location>
</feature>
<feature type="transmembrane region" description="Helical" evidence="7">
    <location>
        <begin position="276"/>
        <end position="295"/>
    </location>
</feature>
<evidence type="ECO:0000256" key="4">
    <source>
        <dbReference type="ARBA" id="ARBA00022989"/>
    </source>
</evidence>
<dbReference type="Proteomes" id="UP000002195">
    <property type="component" value="Unassembled WGS sequence"/>
</dbReference>
<dbReference type="FunCoup" id="Q54W03">
    <property type="interactions" value="42"/>
</dbReference>
<keyword evidence="2" id="KW-0813">Transport</keyword>
<keyword evidence="3 7" id="KW-0812">Transmembrane</keyword>
<feature type="transmembrane region" description="Helical" evidence="7">
    <location>
        <begin position="152"/>
        <end position="170"/>
    </location>
</feature>
<dbReference type="Gene3D" id="1.20.1740.10">
    <property type="entry name" value="Amino acid/polyamine transporter I"/>
    <property type="match status" value="1"/>
</dbReference>
<feature type="compositionally biased region" description="Basic and acidic residues" evidence="6">
    <location>
        <begin position="757"/>
        <end position="766"/>
    </location>
</feature>
<dbReference type="Pfam" id="PF13520">
    <property type="entry name" value="AA_permease_2"/>
    <property type="match status" value="1"/>
</dbReference>
<evidence type="ECO:0000313" key="10">
    <source>
        <dbReference type="Proteomes" id="UP000002195"/>
    </source>
</evidence>
<dbReference type="OMA" id="IACQPTE"/>
<dbReference type="STRING" id="44689.Q54W03"/>
<feature type="transmembrane region" description="Helical" evidence="7">
    <location>
        <begin position="437"/>
        <end position="458"/>
    </location>
</feature>
<organism evidence="9 10">
    <name type="scientific">Dictyostelium discoideum</name>
    <name type="common">Social amoeba</name>
    <dbReference type="NCBI Taxonomy" id="44689"/>
    <lineage>
        <taxon>Eukaryota</taxon>
        <taxon>Amoebozoa</taxon>
        <taxon>Evosea</taxon>
        <taxon>Eumycetozoa</taxon>
        <taxon>Dictyostelia</taxon>
        <taxon>Dictyosteliales</taxon>
        <taxon>Dictyosteliaceae</taxon>
        <taxon>Dictyostelium</taxon>
    </lineage>
</organism>
<evidence type="ECO:0000259" key="8">
    <source>
        <dbReference type="Pfam" id="PF13906"/>
    </source>
</evidence>
<dbReference type="InterPro" id="IPR002293">
    <property type="entry name" value="AA/rel_permease1"/>
</dbReference>
<proteinExistence type="predicted"/>
<dbReference type="InterPro" id="IPR029485">
    <property type="entry name" value="CAT_C"/>
</dbReference>
<feature type="transmembrane region" description="Helical" evidence="7">
    <location>
        <begin position="360"/>
        <end position="383"/>
    </location>
</feature>
<reference evidence="9 10" key="1">
    <citation type="journal article" date="2005" name="Nature">
        <title>The genome of the social amoeba Dictyostelium discoideum.</title>
        <authorList>
            <consortium name="The Dictyostelium discoideum Sequencing Consortium"/>
            <person name="Eichinger L."/>
            <person name="Pachebat J.A."/>
            <person name="Glockner G."/>
            <person name="Rajandream M.A."/>
            <person name="Sucgang R."/>
            <person name="Berriman M."/>
            <person name="Song J."/>
            <person name="Olsen R."/>
            <person name="Szafranski K."/>
            <person name="Xu Q."/>
            <person name="Tunggal B."/>
            <person name="Kummerfeld S."/>
            <person name="Madera M."/>
            <person name="Konfortov B.A."/>
            <person name="Rivero F."/>
            <person name="Bankier A.T."/>
            <person name="Lehmann R."/>
            <person name="Hamlin N."/>
            <person name="Davies R."/>
            <person name="Gaudet P."/>
            <person name="Fey P."/>
            <person name="Pilcher K."/>
            <person name="Chen G."/>
            <person name="Saunders D."/>
            <person name="Sodergren E."/>
            <person name="Davis P."/>
            <person name="Kerhornou A."/>
            <person name="Nie X."/>
            <person name="Hall N."/>
            <person name="Anjard C."/>
            <person name="Hemphill L."/>
            <person name="Bason N."/>
            <person name="Farbrother P."/>
            <person name="Desany B."/>
            <person name="Just E."/>
            <person name="Morio T."/>
            <person name="Rost R."/>
            <person name="Churcher C."/>
            <person name="Cooper J."/>
            <person name="Haydock S."/>
            <person name="van Driessche N."/>
            <person name="Cronin A."/>
            <person name="Goodhead I."/>
            <person name="Muzny D."/>
            <person name="Mourier T."/>
            <person name="Pain A."/>
            <person name="Lu M."/>
            <person name="Harper D."/>
            <person name="Lindsay R."/>
            <person name="Hauser H."/>
            <person name="James K."/>
            <person name="Quiles M."/>
            <person name="Madan Babu M."/>
            <person name="Saito T."/>
            <person name="Buchrieser C."/>
            <person name="Wardroper A."/>
            <person name="Felder M."/>
            <person name="Thangavelu M."/>
            <person name="Johnson D."/>
            <person name="Knights A."/>
            <person name="Loulseged H."/>
            <person name="Mungall K."/>
            <person name="Oliver K."/>
            <person name="Price C."/>
            <person name="Quail M.A."/>
            <person name="Urushihara H."/>
            <person name="Hernandez J."/>
            <person name="Rabbinowitsch E."/>
            <person name="Steffen D."/>
            <person name="Sanders M."/>
            <person name="Ma J."/>
            <person name="Kohara Y."/>
            <person name="Sharp S."/>
            <person name="Simmonds M."/>
            <person name="Spiegler S."/>
            <person name="Tivey A."/>
            <person name="Sugano S."/>
            <person name="White B."/>
            <person name="Walker D."/>
            <person name="Woodward J."/>
            <person name="Winckler T."/>
            <person name="Tanaka Y."/>
            <person name="Shaulsky G."/>
            <person name="Schleicher M."/>
            <person name="Weinstock G."/>
            <person name="Rosenthal A."/>
            <person name="Cox E.C."/>
            <person name="Chisholm R.L."/>
            <person name="Gibbs R."/>
            <person name="Loomis W.F."/>
            <person name="Platzer M."/>
            <person name="Kay R.R."/>
            <person name="Williams J."/>
            <person name="Dear P.H."/>
            <person name="Noegel A.A."/>
            <person name="Barrell B."/>
            <person name="Kuspa A."/>
        </authorList>
    </citation>
    <scope>NUCLEOTIDE SEQUENCE [LARGE SCALE GENOMIC DNA]</scope>
    <source>
        <strain evidence="9 10">AX4</strain>
    </source>
</reference>
<feature type="compositionally biased region" description="Low complexity" evidence="6">
    <location>
        <begin position="712"/>
        <end position="731"/>
    </location>
</feature>
<feature type="transmembrane region" description="Helical" evidence="7">
    <location>
        <begin position="542"/>
        <end position="563"/>
    </location>
</feature>
<feature type="transmembrane region" description="Helical" evidence="7">
    <location>
        <begin position="120"/>
        <end position="140"/>
    </location>
</feature>
<feature type="transmembrane region" description="Helical" evidence="7">
    <location>
        <begin position="316"/>
        <end position="340"/>
    </location>
</feature>
<keyword evidence="5 7" id="KW-0472">Membrane</keyword>
<dbReference type="GO" id="GO:0005886">
    <property type="term" value="C:plasma membrane"/>
    <property type="evidence" value="ECO:0000318"/>
    <property type="project" value="GO_Central"/>
</dbReference>
<feature type="transmembrane region" description="Helical" evidence="7">
    <location>
        <begin position="245"/>
        <end position="264"/>
    </location>
</feature>
<dbReference type="PANTHER" id="PTHR43243">
    <property type="entry name" value="INNER MEMBRANE TRANSPORTER YGJI-RELATED"/>
    <property type="match status" value="1"/>
</dbReference>
<name>Q54W03_DICDI</name>
<comment type="caution">
    <text evidence="9">The sequence shown here is derived from an EMBL/GenBank/DDBJ whole genome shotgun (WGS) entry which is preliminary data.</text>
</comment>
<dbReference type="InParanoid" id="Q54W03"/>
<evidence type="ECO:0000256" key="6">
    <source>
        <dbReference type="SAM" id="MobiDB-lite"/>
    </source>
</evidence>
<sequence length="766" mass="83282">MGNLSNYFNDFVETSKRKKSVYQLRLELATDEISTSEPSPSTGTNDTSMKNEDLFNLENQTSTLNGSSSVSITNGNGGGTKGLKKCLNVTDLLAFGVGSIIGAGIFVLTGYAAHEKAGPAIVISYLVAGICCGLSGLCYAEFASRIPCSGSTYSYSYIMVGELIAWIVGWDLTLEYMIASASVGRGWSGYLGSIINSSGGKLPHPIAPVYLADGFSVDIIAFLSIMILSLIIAMGMKESARFNKIFVVIKIAIIIFVIVLGSVYADTSNWDNFAPYGAKGIFNAAAITFFAYLGFDGVCNVAEEVENPQRDLPIGILGSLGISTVLYIGTAGVLTLLVPYHLIDVEAPLSVAFDNIGLKWASIIVAIGAFAGLTTAQLGGLISQPRLYYSLSRDGLLPKWFGEIHPRFKTPFNATMFTGVCCATISLFVNIDILADMVSIGTLLSFTLVSTCVLILRYPKPRTISESTARYPINKFPLFLQSSATLVPIIVVLAAITSLGYVKSLHWAVILVFGFFGVLFSSIPFFFNETQETILSSSKKTFLCPLVPFIPILSIWANMYLMVSLSWGTWVRLVVWLFIGLLIYIFYGRKNSKLGKEQQQILEDDYSPNLMEMNKFESTTLGNSTNSCSIENNNNENNSNNNNNNNNNENNNLDSDDNDDENENSGNSSGSGGMPLSSNDVLDDTFPDDPNNNKNEISTKKSERQPLSPGIKSTTPKQKTPSSLSPSTLSPRIKQTISNIKDHFDLNNNNNNNNDNNKFETLDSSD</sequence>
<dbReference type="eggNOG" id="KOG1286">
    <property type="taxonomic scope" value="Eukaryota"/>
</dbReference>
<accession>Q54W03</accession>
<evidence type="ECO:0000256" key="7">
    <source>
        <dbReference type="SAM" id="Phobius"/>
    </source>
</evidence>
<feature type="transmembrane region" description="Helical" evidence="7">
    <location>
        <begin position="569"/>
        <end position="587"/>
    </location>
</feature>
<evidence type="ECO:0000313" key="9">
    <source>
        <dbReference type="EMBL" id="EAL67463.1"/>
    </source>
</evidence>
<dbReference type="VEuPathDB" id="AmoebaDB:DDB_G0279983"/>
<dbReference type="PaxDb" id="44689-DDB0238767"/>
<feature type="region of interest" description="Disordered" evidence="6">
    <location>
        <begin position="621"/>
        <end position="766"/>
    </location>
</feature>
<keyword evidence="10" id="KW-1185">Reference proteome</keyword>
<dbReference type="HOGENOM" id="CLU_007946_15_7_1"/>
<feature type="transmembrane region" description="Helical" evidence="7">
    <location>
        <begin position="209"/>
        <end position="233"/>
    </location>
</feature>
<dbReference type="RefSeq" id="XP_641447.1">
    <property type="nucleotide sequence ID" value="XM_636355.1"/>
</dbReference>
<dbReference type="EMBL" id="AAFI02000035">
    <property type="protein sequence ID" value="EAL67463.1"/>
    <property type="molecule type" value="Genomic_DNA"/>
</dbReference>
<feature type="compositionally biased region" description="Low complexity" evidence="6">
    <location>
        <begin position="623"/>
        <end position="653"/>
    </location>
</feature>
<feature type="compositionally biased region" description="Acidic residues" evidence="6">
    <location>
        <begin position="654"/>
        <end position="663"/>
    </location>
</feature>
<dbReference type="GO" id="GO:0015171">
    <property type="term" value="F:amino acid transmembrane transporter activity"/>
    <property type="evidence" value="ECO:0000318"/>
    <property type="project" value="GO_Central"/>
</dbReference>
<protein>
    <recommendedName>
        <fullName evidence="8">Cationic amino acid transporter C-terminal domain-containing protein</fullName>
    </recommendedName>
</protein>
<evidence type="ECO:0000256" key="5">
    <source>
        <dbReference type="ARBA" id="ARBA00023136"/>
    </source>
</evidence>
<dbReference type="Reactome" id="R-DDI-352230">
    <property type="pathway name" value="Amino acid transport across the plasma membrane"/>
</dbReference>
<dbReference type="GO" id="GO:0006865">
    <property type="term" value="P:amino acid transport"/>
    <property type="evidence" value="ECO:0000318"/>
    <property type="project" value="GO_Central"/>
</dbReference>
<dbReference type="GeneID" id="8622332"/>